<protein>
    <submittedName>
        <fullName evidence="2">Uncharacterized protein</fullName>
    </submittedName>
</protein>
<gene>
    <name evidence="2" type="ORF">RRG08_043380</name>
</gene>
<reference evidence="2" key="1">
    <citation type="journal article" date="2023" name="G3 (Bethesda)">
        <title>A reference genome for the long-term kleptoplast-retaining sea slug Elysia crispata morphotype clarki.</title>
        <authorList>
            <person name="Eastman K.E."/>
            <person name="Pendleton A.L."/>
            <person name="Shaikh M.A."/>
            <person name="Suttiyut T."/>
            <person name="Ogas R."/>
            <person name="Tomko P."/>
            <person name="Gavelis G."/>
            <person name="Widhalm J.R."/>
            <person name="Wisecaver J.H."/>
        </authorList>
    </citation>
    <scope>NUCLEOTIDE SEQUENCE</scope>
    <source>
        <strain evidence="2">ECLA1</strain>
    </source>
</reference>
<dbReference type="AlphaFoldDB" id="A0AAE1ATK6"/>
<name>A0AAE1ATK6_9GAST</name>
<accession>A0AAE1ATK6</accession>
<evidence type="ECO:0000313" key="3">
    <source>
        <dbReference type="Proteomes" id="UP001283361"/>
    </source>
</evidence>
<evidence type="ECO:0000256" key="1">
    <source>
        <dbReference type="SAM" id="SignalP"/>
    </source>
</evidence>
<organism evidence="2 3">
    <name type="scientific">Elysia crispata</name>
    <name type="common">lettuce slug</name>
    <dbReference type="NCBI Taxonomy" id="231223"/>
    <lineage>
        <taxon>Eukaryota</taxon>
        <taxon>Metazoa</taxon>
        <taxon>Spiralia</taxon>
        <taxon>Lophotrochozoa</taxon>
        <taxon>Mollusca</taxon>
        <taxon>Gastropoda</taxon>
        <taxon>Heterobranchia</taxon>
        <taxon>Euthyneura</taxon>
        <taxon>Panpulmonata</taxon>
        <taxon>Sacoglossa</taxon>
        <taxon>Placobranchoidea</taxon>
        <taxon>Plakobranchidae</taxon>
        <taxon>Elysia</taxon>
    </lineage>
</organism>
<comment type="caution">
    <text evidence="2">The sequence shown here is derived from an EMBL/GenBank/DDBJ whole genome shotgun (WGS) entry which is preliminary data.</text>
</comment>
<feature type="signal peptide" evidence="1">
    <location>
        <begin position="1"/>
        <end position="20"/>
    </location>
</feature>
<keyword evidence="3" id="KW-1185">Reference proteome</keyword>
<evidence type="ECO:0000313" key="2">
    <source>
        <dbReference type="EMBL" id="KAK3793732.1"/>
    </source>
</evidence>
<sequence length="164" mass="18631">MGCSLPGWLLLIADSLFLIGDDRVAFPERTLNDPHEDVRWTRANLSGQALDPSPVPPPMGVKWRKLSFFPCYIRPEAIRGWPKVKKLQLPSIVTVYQVTLLLEIIILVRFSEIFLIPDQAPSHGCFTFSSSCGQYSSLFTSREHLALCIWSLVLLMTLELNFMH</sequence>
<proteinExistence type="predicted"/>
<dbReference type="Proteomes" id="UP001283361">
    <property type="component" value="Unassembled WGS sequence"/>
</dbReference>
<keyword evidence="1" id="KW-0732">Signal</keyword>
<dbReference type="EMBL" id="JAWDGP010001179">
    <property type="protein sequence ID" value="KAK3793732.1"/>
    <property type="molecule type" value="Genomic_DNA"/>
</dbReference>
<feature type="chain" id="PRO_5042100880" evidence="1">
    <location>
        <begin position="21"/>
        <end position="164"/>
    </location>
</feature>